<evidence type="ECO:0000313" key="2">
    <source>
        <dbReference type="EMBL" id="TWB52278.1"/>
    </source>
</evidence>
<dbReference type="Pfam" id="PF01075">
    <property type="entry name" value="Glyco_transf_9"/>
    <property type="match status" value="1"/>
</dbReference>
<dbReference type="SMART" id="SM00028">
    <property type="entry name" value="TPR"/>
    <property type="match status" value="6"/>
</dbReference>
<name>A0A560I041_9PROT</name>
<dbReference type="InterPro" id="IPR019734">
    <property type="entry name" value="TPR_rpt"/>
</dbReference>
<dbReference type="InterPro" id="IPR052943">
    <property type="entry name" value="TMTC_O-mannosyl-trnsfr"/>
</dbReference>
<dbReference type="PANTHER" id="PTHR44809:SF1">
    <property type="entry name" value="PROTEIN O-MANNOSYL-TRANSFERASE TMTC1"/>
    <property type="match status" value="1"/>
</dbReference>
<dbReference type="SUPFAM" id="SSF48452">
    <property type="entry name" value="TPR-like"/>
    <property type="match status" value="2"/>
</dbReference>
<sequence length="596" mass="64953">MSGSSAIIGANPEGPALLAARFPPPPRVKLRDSGKEAFKITATAHAPASPNQADYNQVVARFHAGDLAGVESACRRVLAQNPRQPAFLHVLGLVAQARGQSAVAADLIAEAVALKPDDSAMHGNLGIALAKLGRLDAAEGAYRRAIALRPDNADAHSNLGNVLRHHGRWDEAEAEYRQALSLRPTFAEAHSNLGNALRQREDLDGAEAAYRQALALRPAYPEGHYNLGNVLLERGRTAEAIACYRAALAFHPRLVEAHNNLGSALKALGDMDGAIACYQAALAIDPRYAEARYNLGLAWLGLGDYPRGWAAYEWRWASPDFRPHRRPFAQKTWRGEDMAEGTLLLHAEQGYGDTLQFCRYIPLVAARCRRVVVEVPPPLLRLLRTSPALVAVGDVRFIARGTPLPDFDLHCPLMSLPLALDTRLETVPAATPYLMAAATPVAARDRPRVGIAWAGNPTYKVDRRRSLTRAQVESLVAACPEVEFHSLQKDPAAAGGLPDGVVDRMGNVADFADTAALVQAMDLVISVDTSVVHLAGALGRPVWLLNRFDSDWRWLRDRDDSPWYPTLRQFRQEMPGDWYGVLARVAASLDEWCSPA</sequence>
<feature type="repeat" description="TPR" evidence="1">
    <location>
        <begin position="153"/>
        <end position="186"/>
    </location>
</feature>
<dbReference type="EMBL" id="VITT01000019">
    <property type="protein sequence ID" value="TWB52278.1"/>
    <property type="molecule type" value="Genomic_DNA"/>
</dbReference>
<dbReference type="Pfam" id="PF13432">
    <property type="entry name" value="TPR_16"/>
    <property type="match status" value="1"/>
</dbReference>
<proteinExistence type="predicted"/>
<dbReference type="Proteomes" id="UP000318050">
    <property type="component" value="Unassembled WGS sequence"/>
</dbReference>
<feature type="repeat" description="TPR" evidence="1">
    <location>
        <begin position="221"/>
        <end position="254"/>
    </location>
</feature>
<dbReference type="PROSITE" id="PS50293">
    <property type="entry name" value="TPR_REGION"/>
    <property type="match status" value="2"/>
</dbReference>
<dbReference type="AlphaFoldDB" id="A0A560I041"/>
<evidence type="ECO:0000313" key="3">
    <source>
        <dbReference type="Proteomes" id="UP000318050"/>
    </source>
</evidence>
<dbReference type="Pfam" id="PF13414">
    <property type="entry name" value="TPR_11"/>
    <property type="match status" value="2"/>
</dbReference>
<dbReference type="PANTHER" id="PTHR44809">
    <property type="match status" value="1"/>
</dbReference>
<protein>
    <submittedName>
        <fullName evidence="2">Tetratricopeptide (TPR) repeat protein</fullName>
    </submittedName>
</protein>
<feature type="repeat" description="TPR" evidence="1">
    <location>
        <begin position="119"/>
        <end position="152"/>
    </location>
</feature>
<evidence type="ECO:0000256" key="1">
    <source>
        <dbReference type="PROSITE-ProRule" id="PRU00339"/>
    </source>
</evidence>
<dbReference type="Gene3D" id="1.25.40.10">
    <property type="entry name" value="Tetratricopeptide repeat domain"/>
    <property type="match status" value="3"/>
</dbReference>
<comment type="caution">
    <text evidence="2">The sequence shown here is derived from an EMBL/GenBank/DDBJ whole genome shotgun (WGS) entry which is preliminary data.</text>
</comment>
<keyword evidence="1" id="KW-0802">TPR repeat</keyword>
<dbReference type="SUPFAM" id="SSF53756">
    <property type="entry name" value="UDP-Glycosyltransferase/glycogen phosphorylase"/>
    <property type="match status" value="1"/>
</dbReference>
<dbReference type="PROSITE" id="PS50005">
    <property type="entry name" value="TPR"/>
    <property type="match status" value="5"/>
</dbReference>
<organism evidence="2 3">
    <name type="scientific">Nitrospirillum amazonense</name>
    <dbReference type="NCBI Taxonomy" id="28077"/>
    <lineage>
        <taxon>Bacteria</taxon>
        <taxon>Pseudomonadati</taxon>
        <taxon>Pseudomonadota</taxon>
        <taxon>Alphaproteobacteria</taxon>
        <taxon>Rhodospirillales</taxon>
        <taxon>Azospirillaceae</taxon>
        <taxon>Nitrospirillum</taxon>
    </lineage>
</organism>
<dbReference type="InterPro" id="IPR011990">
    <property type="entry name" value="TPR-like_helical_dom_sf"/>
</dbReference>
<dbReference type="Gene3D" id="3.40.50.2000">
    <property type="entry name" value="Glycogen Phosphorylase B"/>
    <property type="match status" value="1"/>
</dbReference>
<dbReference type="InterPro" id="IPR002201">
    <property type="entry name" value="Glyco_trans_9"/>
</dbReference>
<dbReference type="GO" id="GO:0016757">
    <property type="term" value="F:glycosyltransferase activity"/>
    <property type="evidence" value="ECO:0007669"/>
    <property type="project" value="InterPro"/>
</dbReference>
<reference evidence="2 3" key="1">
    <citation type="submission" date="2019-06" db="EMBL/GenBank/DDBJ databases">
        <title>Genomic Encyclopedia of Type Strains, Phase IV (KMG-V): Genome sequencing to study the core and pangenomes of soil and plant-associated prokaryotes.</title>
        <authorList>
            <person name="Whitman W."/>
        </authorList>
    </citation>
    <scope>NUCLEOTIDE SEQUENCE [LARGE SCALE GENOMIC DNA]</scope>
    <source>
        <strain evidence="2 3">BR 11140</strain>
    </source>
</reference>
<gene>
    <name evidence="2" type="ORF">FBZ92_119141</name>
</gene>
<accession>A0A560I041</accession>
<feature type="repeat" description="TPR" evidence="1">
    <location>
        <begin position="187"/>
        <end position="220"/>
    </location>
</feature>
<feature type="repeat" description="TPR" evidence="1">
    <location>
        <begin position="255"/>
        <end position="288"/>
    </location>
</feature>